<proteinExistence type="predicted"/>
<comment type="caution">
    <text evidence="1">The sequence shown here is derived from an EMBL/GenBank/DDBJ whole genome shotgun (WGS) entry which is preliminary data.</text>
</comment>
<name>A0ABS6EVH5_9CLOT</name>
<evidence type="ECO:0008006" key="3">
    <source>
        <dbReference type="Google" id="ProtNLM"/>
    </source>
</evidence>
<protein>
    <recommendedName>
        <fullName evidence="3">SipL SPOCS domain-containing protein</fullName>
    </recommendedName>
</protein>
<organism evidence="1 2">
    <name type="scientific">Clostridium simiarum</name>
    <dbReference type="NCBI Taxonomy" id="2841506"/>
    <lineage>
        <taxon>Bacteria</taxon>
        <taxon>Bacillati</taxon>
        <taxon>Bacillota</taxon>
        <taxon>Clostridia</taxon>
        <taxon>Eubacteriales</taxon>
        <taxon>Clostridiaceae</taxon>
        <taxon>Clostridium</taxon>
    </lineage>
</organism>
<evidence type="ECO:0000313" key="2">
    <source>
        <dbReference type="Proteomes" id="UP000736583"/>
    </source>
</evidence>
<dbReference type="Proteomes" id="UP000736583">
    <property type="component" value="Unassembled WGS sequence"/>
</dbReference>
<gene>
    <name evidence="1" type="ORF">KQI89_00505</name>
</gene>
<evidence type="ECO:0000313" key="1">
    <source>
        <dbReference type="EMBL" id="MBU5590237.1"/>
    </source>
</evidence>
<dbReference type="RefSeq" id="WP_096877955.1">
    <property type="nucleotide sequence ID" value="NZ_JAHLQL010000001.1"/>
</dbReference>
<sequence length="160" mass="17960">MNKKDIYKENNLELTPELSTDIANMFDTTRFDNSDLVHFRACELCKKVDPGAVTLSASRLLKVRACIKNVCIGKEVTIGCIVLDRNNRVIAFKSSTFVVDKSHYSTSEIDSSSNDDKCCQRCSPCTNVSRIFNFILPTDFDLCSPLDLKVKIIANYTNVC</sequence>
<keyword evidence="2" id="KW-1185">Reference proteome</keyword>
<reference evidence="1 2" key="1">
    <citation type="submission" date="2021-06" db="EMBL/GenBank/DDBJ databases">
        <authorList>
            <person name="Sun Q."/>
            <person name="Li D."/>
        </authorList>
    </citation>
    <scope>NUCLEOTIDE SEQUENCE [LARGE SCALE GENOMIC DNA]</scope>
    <source>
        <strain evidence="1 2">MSJ-4</strain>
    </source>
</reference>
<accession>A0ABS6EVH5</accession>
<dbReference type="EMBL" id="JAHLQL010000001">
    <property type="protein sequence ID" value="MBU5590237.1"/>
    <property type="molecule type" value="Genomic_DNA"/>
</dbReference>